<keyword evidence="2" id="KW-1185">Reference proteome</keyword>
<gene>
    <name evidence="1" type="ORF">PUNSTDRAFT_48114</name>
</gene>
<name>R7S0P8_PUNST</name>
<sequence>MSTPPLTLITADGTATSTNCRYGWVQFRRFYQALLGSVRFLHSLENVQSLQFGRVAWKELLKTDKWSKLFDPDAAPQSKDERLLVAVTTIRELASKCRVAFPTVDPNVSYFGKKVIASDVQSAAWGSLIIWDINEHAVHQDLLLLAYRFLGRKYRDGKVPTKTFEDTVAAVRACMADHAFDFDRTPASSNGFGDADGRRRSDYVYALVLLMKDWKVTGSPVLPTYTLNREQISKSSYLAYERAVVNAYITTFRDEFRRLPSLPFQHPGIPPA</sequence>
<proteinExistence type="predicted"/>
<dbReference type="EMBL" id="JH687568">
    <property type="protein sequence ID" value="EIN03424.1"/>
    <property type="molecule type" value="Genomic_DNA"/>
</dbReference>
<reference evidence="2" key="1">
    <citation type="journal article" date="2012" name="Science">
        <title>The Paleozoic origin of enzymatic lignin decomposition reconstructed from 31 fungal genomes.</title>
        <authorList>
            <person name="Floudas D."/>
            <person name="Binder M."/>
            <person name="Riley R."/>
            <person name="Barry K."/>
            <person name="Blanchette R.A."/>
            <person name="Henrissat B."/>
            <person name="Martinez A.T."/>
            <person name="Otillar R."/>
            <person name="Spatafora J.W."/>
            <person name="Yadav J.S."/>
            <person name="Aerts A."/>
            <person name="Benoit I."/>
            <person name="Boyd A."/>
            <person name="Carlson A."/>
            <person name="Copeland A."/>
            <person name="Coutinho P.M."/>
            <person name="de Vries R.P."/>
            <person name="Ferreira P."/>
            <person name="Findley K."/>
            <person name="Foster B."/>
            <person name="Gaskell J."/>
            <person name="Glotzer D."/>
            <person name="Gorecki P."/>
            <person name="Heitman J."/>
            <person name="Hesse C."/>
            <person name="Hori C."/>
            <person name="Igarashi K."/>
            <person name="Jurgens J.A."/>
            <person name="Kallen N."/>
            <person name="Kersten P."/>
            <person name="Kohler A."/>
            <person name="Kuees U."/>
            <person name="Kumar T.K.A."/>
            <person name="Kuo A."/>
            <person name="LaButti K."/>
            <person name="Larrondo L.F."/>
            <person name="Lindquist E."/>
            <person name="Ling A."/>
            <person name="Lombard V."/>
            <person name="Lucas S."/>
            <person name="Lundell T."/>
            <person name="Martin R."/>
            <person name="McLaughlin D.J."/>
            <person name="Morgenstern I."/>
            <person name="Morin E."/>
            <person name="Murat C."/>
            <person name="Nagy L.G."/>
            <person name="Nolan M."/>
            <person name="Ohm R.A."/>
            <person name="Patyshakuliyeva A."/>
            <person name="Rokas A."/>
            <person name="Ruiz-Duenas F.J."/>
            <person name="Sabat G."/>
            <person name="Salamov A."/>
            <person name="Samejima M."/>
            <person name="Schmutz J."/>
            <person name="Slot J.C."/>
            <person name="St John F."/>
            <person name="Stenlid J."/>
            <person name="Sun H."/>
            <person name="Sun S."/>
            <person name="Syed K."/>
            <person name="Tsang A."/>
            <person name="Wiebenga A."/>
            <person name="Young D."/>
            <person name="Pisabarro A."/>
            <person name="Eastwood D.C."/>
            <person name="Martin F."/>
            <person name="Cullen D."/>
            <person name="Grigoriev I.V."/>
            <person name="Hibbett D.S."/>
        </authorList>
    </citation>
    <scope>NUCLEOTIDE SEQUENCE [LARGE SCALE GENOMIC DNA]</scope>
    <source>
        <strain evidence="2">HHB-11173 SS5</strain>
    </source>
</reference>
<dbReference type="RefSeq" id="XP_007389346.1">
    <property type="nucleotide sequence ID" value="XM_007389284.1"/>
</dbReference>
<dbReference type="KEGG" id="psq:PUNSTDRAFT_48114"/>
<protein>
    <submittedName>
        <fullName evidence="1">Uncharacterized protein</fullName>
    </submittedName>
</protein>
<evidence type="ECO:0000313" key="2">
    <source>
        <dbReference type="Proteomes" id="UP000054196"/>
    </source>
</evidence>
<evidence type="ECO:0000313" key="1">
    <source>
        <dbReference type="EMBL" id="EIN03424.1"/>
    </source>
</evidence>
<accession>R7S0P8</accession>
<dbReference type="HOGENOM" id="CLU_1023558_0_0_1"/>
<dbReference type="Proteomes" id="UP000054196">
    <property type="component" value="Unassembled WGS sequence"/>
</dbReference>
<dbReference type="AlphaFoldDB" id="R7S0P8"/>
<dbReference type="GeneID" id="18882950"/>
<organism evidence="1 2">
    <name type="scientific">Punctularia strigosozonata (strain HHB-11173)</name>
    <name type="common">White-rot fungus</name>
    <dbReference type="NCBI Taxonomy" id="741275"/>
    <lineage>
        <taxon>Eukaryota</taxon>
        <taxon>Fungi</taxon>
        <taxon>Dikarya</taxon>
        <taxon>Basidiomycota</taxon>
        <taxon>Agaricomycotina</taxon>
        <taxon>Agaricomycetes</taxon>
        <taxon>Corticiales</taxon>
        <taxon>Punctulariaceae</taxon>
        <taxon>Punctularia</taxon>
    </lineage>
</organism>